<evidence type="ECO:0000313" key="3">
    <source>
        <dbReference type="EMBL" id="KEK18231.1"/>
    </source>
</evidence>
<feature type="transmembrane region" description="Helical" evidence="1">
    <location>
        <begin position="34"/>
        <end position="56"/>
    </location>
</feature>
<protein>
    <recommendedName>
        <fullName evidence="2">Uncharacterized protein YyaB-like PH domain-containing protein</fullName>
    </recommendedName>
</protein>
<dbReference type="Proteomes" id="UP000027822">
    <property type="component" value="Unassembled WGS sequence"/>
</dbReference>
<feature type="domain" description="Uncharacterized protein YyaB-like PH" evidence="2">
    <location>
        <begin position="52"/>
        <end position="126"/>
    </location>
</feature>
<dbReference type="InterPro" id="IPR009589">
    <property type="entry name" value="PH_YyaB-like"/>
</dbReference>
<comment type="caution">
    <text evidence="3">The sequence shown here is derived from an EMBL/GenBank/DDBJ whole genome shotgun (WGS) entry which is preliminary data.</text>
</comment>
<evidence type="ECO:0000313" key="4">
    <source>
        <dbReference type="Proteomes" id="UP000027822"/>
    </source>
</evidence>
<sequence length="132" mass="15360">MYFPSKKDRWLCPLWWGCIIVCFLPLLFREDFIFLVFTIPLGILLIWSWFTTGYTVKEADLIVKSGPLTKGISILDIKKITKTKNPFASPALSVERLEILYGDTNEVIFISPFQKEEFIRLLMKVNPKIRVS</sequence>
<reference evidence="3 4" key="1">
    <citation type="submission" date="2014-06" db="EMBL/GenBank/DDBJ databases">
        <title>Draft genome sequence of Bacillus manliponensis JCM 15802 (MCCC 1A00708).</title>
        <authorList>
            <person name="Lai Q."/>
            <person name="Liu Y."/>
            <person name="Shao Z."/>
        </authorList>
    </citation>
    <scope>NUCLEOTIDE SEQUENCE [LARGE SCALE GENOMIC DNA]</scope>
    <source>
        <strain evidence="3 4">JCM 15802</strain>
    </source>
</reference>
<proteinExistence type="predicted"/>
<keyword evidence="4" id="KW-1185">Reference proteome</keyword>
<dbReference type="RefSeq" id="WP_034641530.1">
    <property type="nucleotide sequence ID" value="NZ_CBCSJC010000013.1"/>
</dbReference>
<feature type="transmembrane region" description="Helical" evidence="1">
    <location>
        <begin position="12"/>
        <end position="28"/>
    </location>
</feature>
<keyword evidence="1" id="KW-0472">Membrane</keyword>
<organism evidence="3 4">
    <name type="scientific">Bacillus manliponensis</name>
    <dbReference type="NCBI Taxonomy" id="574376"/>
    <lineage>
        <taxon>Bacteria</taxon>
        <taxon>Bacillati</taxon>
        <taxon>Bacillota</taxon>
        <taxon>Bacilli</taxon>
        <taxon>Bacillales</taxon>
        <taxon>Bacillaceae</taxon>
        <taxon>Bacillus</taxon>
        <taxon>Bacillus cereus group</taxon>
    </lineage>
</organism>
<dbReference type="eggNOG" id="COG3428">
    <property type="taxonomic scope" value="Bacteria"/>
</dbReference>
<name>A0A073JVJ4_9BACI</name>
<dbReference type="Pfam" id="PF06713">
    <property type="entry name" value="bPH_4"/>
    <property type="match status" value="1"/>
</dbReference>
<keyword evidence="1" id="KW-1133">Transmembrane helix</keyword>
<evidence type="ECO:0000259" key="2">
    <source>
        <dbReference type="Pfam" id="PF06713"/>
    </source>
</evidence>
<dbReference type="STRING" id="574376.BAMA_06620"/>
<dbReference type="GO" id="GO:0030153">
    <property type="term" value="P:bacteriocin immunity"/>
    <property type="evidence" value="ECO:0007669"/>
    <property type="project" value="InterPro"/>
</dbReference>
<dbReference type="OrthoDB" id="6658731at2"/>
<gene>
    <name evidence="3" type="ORF">BAMA_06620</name>
</gene>
<keyword evidence="1" id="KW-0812">Transmembrane</keyword>
<dbReference type="EMBL" id="JOTN01000016">
    <property type="protein sequence ID" value="KEK18231.1"/>
    <property type="molecule type" value="Genomic_DNA"/>
</dbReference>
<accession>A0A073JVJ4</accession>
<evidence type="ECO:0000256" key="1">
    <source>
        <dbReference type="SAM" id="Phobius"/>
    </source>
</evidence>
<dbReference type="AlphaFoldDB" id="A0A073JVJ4"/>